<keyword evidence="1" id="KW-0472">Membrane</keyword>
<dbReference type="RefSeq" id="WP_416204564.1">
    <property type="nucleotide sequence ID" value="NZ_JBBKTX010000001.1"/>
</dbReference>
<dbReference type="NCBIfam" id="TIGR02532">
    <property type="entry name" value="IV_pilin_GFxxxE"/>
    <property type="match status" value="1"/>
</dbReference>
<name>A0ABW8NE21_9GAMM</name>
<keyword evidence="1" id="KW-1133">Transmembrane helix</keyword>
<gene>
    <name evidence="2" type="ORF">WG929_01360</name>
</gene>
<proteinExistence type="predicted"/>
<accession>A0ABW8NE21</accession>
<evidence type="ECO:0000256" key="1">
    <source>
        <dbReference type="SAM" id="Phobius"/>
    </source>
</evidence>
<keyword evidence="3" id="KW-1185">Reference proteome</keyword>
<organism evidence="2 3">
    <name type="scientific">Oceanobacter antarcticus</name>
    <dbReference type="NCBI Taxonomy" id="3133425"/>
    <lineage>
        <taxon>Bacteria</taxon>
        <taxon>Pseudomonadati</taxon>
        <taxon>Pseudomonadota</taxon>
        <taxon>Gammaproteobacteria</taxon>
        <taxon>Oceanospirillales</taxon>
        <taxon>Oceanospirillaceae</taxon>
        <taxon>Oceanobacter</taxon>
    </lineage>
</organism>
<dbReference type="Pfam" id="PF07963">
    <property type="entry name" value="N_methyl"/>
    <property type="match status" value="1"/>
</dbReference>
<dbReference type="PANTHER" id="PTHR30093">
    <property type="entry name" value="GENERAL SECRETION PATHWAY PROTEIN G"/>
    <property type="match status" value="1"/>
</dbReference>
<dbReference type="EMBL" id="JBBKTX010000001">
    <property type="protein sequence ID" value="MFK4751045.1"/>
    <property type="molecule type" value="Genomic_DNA"/>
</dbReference>
<dbReference type="PROSITE" id="PS00409">
    <property type="entry name" value="PROKAR_NTER_METHYL"/>
    <property type="match status" value="1"/>
</dbReference>
<comment type="caution">
    <text evidence="2">The sequence shown here is derived from an EMBL/GenBank/DDBJ whole genome shotgun (WGS) entry which is preliminary data.</text>
</comment>
<dbReference type="SUPFAM" id="SSF54523">
    <property type="entry name" value="Pili subunits"/>
    <property type="match status" value="1"/>
</dbReference>
<sequence length="141" mass="15361">MNNLSPRRTAARGVTLIELMVTIAIIGILFAIGIPSYRNYVIKTNRNAATSCLLEISQTLEKRYAAATKYSGATLKNSCIDDVSDSYSISSTLGTHTYTLKATPTASQTDWACGILTYNEAGNKGLETYNSLKGTNDICWY</sequence>
<dbReference type="Proteomes" id="UP001620597">
    <property type="component" value="Unassembled WGS sequence"/>
</dbReference>
<protein>
    <submittedName>
        <fullName evidence="2">Type IV pilin protein</fullName>
    </submittedName>
</protein>
<dbReference type="InterPro" id="IPR045584">
    <property type="entry name" value="Pilin-like"/>
</dbReference>
<evidence type="ECO:0000313" key="3">
    <source>
        <dbReference type="Proteomes" id="UP001620597"/>
    </source>
</evidence>
<evidence type="ECO:0000313" key="2">
    <source>
        <dbReference type="EMBL" id="MFK4751045.1"/>
    </source>
</evidence>
<keyword evidence="1" id="KW-0812">Transmembrane</keyword>
<feature type="transmembrane region" description="Helical" evidence="1">
    <location>
        <begin position="16"/>
        <end position="37"/>
    </location>
</feature>
<dbReference type="PANTHER" id="PTHR30093:SF47">
    <property type="entry name" value="TYPE IV PILUS NON-CORE MINOR PILIN PILE"/>
    <property type="match status" value="1"/>
</dbReference>
<dbReference type="Pfam" id="PF16732">
    <property type="entry name" value="ComP_DUS"/>
    <property type="match status" value="1"/>
</dbReference>
<dbReference type="Gene3D" id="3.30.700.10">
    <property type="entry name" value="Glycoprotein, Type 4 Pilin"/>
    <property type="match status" value="1"/>
</dbReference>
<dbReference type="InterPro" id="IPR031982">
    <property type="entry name" value="PilE-like"/>
</dbReference>
<dbReference type="InterPro" id="IPR012902">
    <property type="entry name" value="N_methyl_site"/>
</dbReference>
<reference evidence="2 3" key="1">
    <citation type="submission" date="2024-03" db="EMBL/GenBank/DDBJ databases">
        <title>High-quality draft genome sequence of Oceanobacter sp. wDCs-4.</title>
        <authorList>
            <person name="Dong C."/>
        </authorList>
    </citation>
    <scope>NUCLEOTIDE SEQUENCE [LARGE SCALE GENOMIC DNA]</scope>
    <source>
        <strain evidence="3">wDCs-4</strain>
    </source>
</reference>